<dbReference type="PROSITE" id="PS52029">
    <property type="entry name" value="LD_TPASE"/>
    <property type="match status" value="1"/>
</dbReference>
<protein>
    <submittedName>
        <fullName evidence="10">Putative exported protein</fullName>
        <ecNumber evidence="10">2.-.-.-</ecNumber>
    </submittedName>
</protein>
<evidence type="ECO:0000313" key="10">
    <source>
        <dbReference type="EMBL" id="KFC85011.1"/>
    </source>
</evidence>
<gene>
    <name evidence="10" type="ORF">GEAM_0538</name>
</gene>
<feature type="active site" description="Nucleophile" evidence="7">
    <location>
        <position position="142"/>
    </location>
</feature>
<evidence type="ECO:0000256" key="7">
    <source>
        <dbReference type="PROSITE-ProRule" id="PRU01373"/>
    </source>
</evidence>
<dbReference type="STRING" id="910964.GEAM_0538"/>
<name>A0A085GMR6_EWIA3</name>
<evidence type="ECO:0000256" key="6">
    <source>
        <dbReference type="ARBA" id="ARBA00023316"/>
    </source>
</evidence>
<evidence type="ECO:0000256" key="5">
    <source>
        <dbReference type="ARBA" id="ARBA00022984"/>
    </source>
</evidence>
<keyword evidence="5 7" id="KW-0573">Peptidoglycan synthesis</keyword>
<dbReference type="GO" id="GO:0004180">
    <property type="term" value="F:carboxypeptidase activity"/>
    <property type="evidence" value="ECO:0007669"/>
    <property type="project" value="UniProtKB-ARBA"/>
</dbReference>
<reference evidence="10 11" key="1">
    <citation type="submission" date="2014-05" db="EMBL/GenBank/DDBJ databases">
        <title>ATOL: Assembling a taxonomically balanced genome-scale reconstruction of the evolutionary history of the Enterobacteriaceae.</title>
        <authorList>
            <person name="Plunkett G.III."/>
            <person name="Neeno-Eckwall E.C."/>
            <person name="Glasner J.D."/>
            <person name="Perna N.T."/>
        </authorList>
    </citation>
    <scope>NUCLEOTIDE SEQUENCE [LARGE SCALE GENOMIC DNA]</scope>
    <source>
        <strain evidence="10 11">ATCC 33852</strain>
    </source>
</reference>
<dbReference type="Proteomes" id="UP000028640">
    <property type="component" value="Unassembled WGS sequence"/>
</dbReference>
<dbReference type="GO" id="GO:0009252">
    <property type="term" value="P:peptidoglycan biosynthetic process"/>
    <property type="evidence" value="ECO:0007669"/>
    <property type="project" value="UniProtKB-UniPathway"/>
</dbReference>
<evidence type="ECO:0000256" key="2">
    <source>
        <dbReference type="ARBA" id="ARBA00005992"/>
    </source>
</evidence>
<evidence type="ECO:0000313" key="11">
    <source>
        <dbReference type="Proteomes" id="UP000028640"/>
    </source>
</evidence>
<comment type="pathway">
    <text evidence="1 7">Cell wall biogenesis; peptidoglycan biosynthesis.</text>
</comment>
<dbReference type="SUPFAM" id="SSF141523">
    <property type="entry name" value="L,D-transpeptidase catalytic domain-like"/>
    <property type="match status" value="1"/>
</dbReference>
<feature type="active site" description="Proton donor/acceptor" evidence="7">
    <location>
        <position position="134"/>
    </location>
</feature>
<dbReference type="GO" id="GO:0016740">
    <property type="term" value="F:transferase activity"/>
    <property type="evidence" value="ECO:0007669"/>
    <property type="project" value="UniProtKB-KW"/>
</dbReference>
<organism evidence="10 11">
    <name type="scientific">Ewingella americana (strain ATCC 33852 / DSM 4580 / CCUG 14506 / JCM 5911 / LMG 7869 / NCTC 12157 / CDC 1468-78)</name>
    <dbReference type="NCBI Taxonomy" id="910964"/>
    <lineage>
        <taxon>Bacteria</taxon>
        <taxon>Pseudomonadati</taxon>
        <taxon>Pseudomonadota</taxon>
        <taxon>Gammaproteobacteria</taxon>
        <taxon>Enterobacterales</taxon>
        <taxon>Yersiniaceae</taxon>
        <taxon>Ewingella</taxon>
    </lineage>
</organism>
<evidence type="ECO:0000256" key="1">
    <source>
        <dbReference type="ARBA" id="ARBA00004752"/>
    </source>
</evidence>
<keyword evidence="6 7" id="KW-0961">Cell wall biogenesis/degradation</keyword>
<dbReference type="EMBL" id="JMPJ01000022">
    <property type="protein sequence ID" value="KFC85011.1"/>
    <property type="molecule type" value="Genomic_DNA"/>
</dbReference>
<accession>A0A085GMR6</accession>
<dbReference type="NCBIfam" id="NF040599">
    <property type="entry name" value="LdtF_DpaA_YafK"/>
    <property type="match status" value="1"/>
</dbReference>
<dbReference type="InterPro" id="IPR038063">
    <property type="entry name" value="Transpep_catalytic_dom"/>
</dbReference>
<keyword evidence="4 7" id="KW-0133">Cell shape</keyword>
<dbReference type="Pfam" id="PF03734">
    <property type="entry name" value="YkuD"/>
    <property type="match status" value="1"/>
</dbReference>
<dbReference type="AlphaFoldDB" id="A0A085GMR6"/>
<keyword evidence="8" id="KW-0732">Signal</keyword>
<feature type="signal peptide" evidence="8">
    <location>
        <begin position="1"/>
        <end position="24"/>
    </location>
</feature>
<keyword evidence="11" id="KW-1185">Reference proteome</keyword>
<feature type="domain" description="L,D-TPase catalytic" evidence="9">
    <location>
        <begin position="43"/>
        <end position="173"/>
    </location>
</feature>
<feature type="chain" id="PRO_5001791330" evidence="8">
    <location>
        <begin position="25"/>
        <end position="241"/>
    </location>
</feature>
<proteinExistence type="inferred from homology"/>
<dbReference type="GO" id="GO:0008360">
    <property type="term" value="P:regulation of cell shape"/>
    <property type="evidence" value="ECO:0007669"/>
    <property type="project" value="UniProtKB-UniRule"/>
</dbReference>
<evidence type="ECO:0000259" key="9">
    <source>
        <dbReference type="PROSITE" id="PS52029"/>
    </source>
</evidence>
<dbReference type="EC" id="2.-.-.-" evidence="10"/>
<keyword evidence="3 10" id="KW-0808">Transferase</keyword>
<evidence type="ECO:0000256" key="3">
    <source>
        <dbReference type="ARBA" id="ARBA00022679"/>
    </source>
</evidence>
<sequence>MIRIALLLAMLLSLPLFTLGTAAASEPVPVDQALKQKLLGSPVYIQIFKQERKLELYAELQGEYRLIGTYGICDFSGGLGNKRREGDFKSPEGFYSVDIHHLKPDSKFYRAINIGFPNAYDTAQGYSGKYLMIHGNCKSIGCYAMTDQYMDEIFTYVQAAFQYGQRNVQISIYPFRMTDANMASHRNSSYISFWNELKPGYDYFQKYHTPPNVVVSSGKYVLTQPVQTTPLGSQLAFTTVK</sequence>
<dbReference type="GeneID" id="78378882"/>
<dbReference type="eggNOG" id="COG3034">
    <property type="taxonomic scope" value="Bacteria"/>
</dbReference>
<dbReference type="PANTHER" id="PTHR36699:SF1">
    <property type="entry name" value="L,D-TRANSPEPTIDASE YAFK-RELATED"/>
    <property type="match status" value="1"/>
</dbReference>
<comment type="caution">
    <text evidence="10">The sequence shown here is derived from an EMBL/GenBank/DDBJ whole genome shotgun (WGS) entry which is preliminary data.</text>
</comment>
<dbReference type="GO" id="GO:0071555">
    <property type="term" value="P:cell wall organization"/>
    <property type="evidence" value="ECO:0007669"/>
    <property type="project" value="UniProtKB-UniRule"/>
</dbReference>
<evidence type="ECO:0000256" key="4">
    <source>
        <dbReference type="ARBA" id="ARBA00022960"/>
    </source>
</evidence>
<dbReference type="UniPathway" id="UPA00219"/>
<dbReference type="RefSeq" id="WP_034787907.1">
    <property type="nucleotide sequence ID" value="NZ_JMPJ01000022.1"/>
</dbReference>
<dbReference type="CDD" id="cd16913">
    <property type="entry name" value="YkuD_like"/>
    <property type="match status" value="1"/>
</dbReference>
<evidence type="ECO:0000256" key="8">
    <source>
        <dbReference type="SAM" id="SignalP"/>
    </source>
</evidence>
<dbReference type="OrthoDB" id="9809748at2"/>
<dbReference type="PANTHER" id="PTHR36699">
    <property type="entry name" value="LD-TRANSPEPTIDASE"/>
    <property type="match status" value="1"/>
</dbReference>
<comment type="similarity">
    <text evidence="2">Belongs to the YkuD family.</text>
</comment>
<dbReference type="InterPro" id="IPR005490">
    <property type="entry name" value="LD_TPept_cat_dom"/>
</dbReference>